<evidence type="ECO:0000313" key="6">
    <source>
        <dbReference type="Proteomes" id="UP001187192"/>
    </source>
</evidence>
<evidence type="ECO:0000313" key="2">
    <source>
        <dbReference type="EMBL" id="GMN27833.1"/>
    </source>
</evidence>
<protein>
    <submittedName>
        <fullName evidence="3">Uncharacterized protein</fullName>
    </submittedName>
</protein>
<proteinExistence type="predicted"/>
<evidence type="ECO:0000256" key="1">
    <source>
        <dbReference type="SAM" id="MobiDB-lite"/>
    </source>
</evidence>
<evidence type="ECO:0000313" key="5">
    <source>
        <dbReference type="EMBL" id="GMN27879.1"/>
    </source>
</evidence>
<feature type="region of interest" description="Disordered" evidence="1">
    <location>
        <begin position="1"/>
        <end position="49"/>
    </location>
</feature>
<dbReference type="EMBL" id="BTGU01007092">
    <property type="protein sequence ID" value="GMN27879.1"/>
    <property type="molecule type" value="Genomic_DNA"/>
</dbReference>
<dbReference type="AlphaFoldDB" id="A0AA88CR29"/>
<name>A0AA88CR29_FICCA</name>
<dbReference type="Gramene" id="FCD_00027451-RA">
    <property type="protein sequence ID" value="FCD_00027451-RA:cds"/>
    <property type="gene ID" value="FCD_00027451"/>
</dbReference>
<evidence type="ECO:0000313" key="3">
    <source>
        <dbReference type="EMBL" id="GMN27850.1"/>
    </source>
</evidence>
<dbReference type="EMBL" id="BTGU01007091">
    <property type="protein sequence ID" value="GMN27862.1"/>
    <property type="molecule type" value="Genomic_DNA"/>
</dbReference>
<accession>A0AA88CR29</accession>
<dbReference type="EMBL" id="BTGU01007090">
    <property type="protein sequence ID" value="GMN27850.1"/>
    <property type="molecule type" value="Genomic_DNA"/>
</dbReference>
<comment type="caution">
    <text evidence="3">The sequence shown here is derived from an EMBL/GenBank/DDBJ whole genome shotgun (WGS) entry which is preliminary data.</text>
</comment>
<reference evidence="3" key="1">
    <citation type="submission" date="2023-07" db="EMBL/GenBank/DDBJ databases">
        <title>draft genome sequence of fig (Ficus carica).</title>
        <authorList>
            <person name="Takahashi T."/>
            <person name="Nishimura K."/>
        </authorList>
    </citation>
    <scope>NUCLEOTIDE SEQUENCE</scope>
</reference>
<feature type="compositionally biased region" description="Basic residues" evidence="1">
    <location>
        <begin position="1"/>
        <end position="12"/>
    </location>
</feature>
<gene>
    <name evidence="2" type="ORF">TIFTF001_049401</name>
    <name evidence="3" type="ORF">TIFTF001_049402</name>
    <name evidence="4" type="ORF">TIFTF001_049403</name>
    <name evidence="5" type="ORF">TIFTF001_049404</name>
</gene>
<keyword evidence="6" id="KW-1185">Reference proteome</keyword>
<organism evidence="3 6">
    <name type="scientific">Ficus carica</name>
    <name type="common">Common fig</name>
    <dbReference type="NCBI Taxonomy" id="3494"/>
    <lineage>
        <taxon>Eukaryota</taxon>
        <taxon>Viridiplantae</taxon>
        <taxon>Streptophyta</taxon>
        <taxon>Embryophyta</taxon>
        <taxon>Tracheophyta</taxon>
        <taxon>Spermatophyta</taxon>
        <taxon>Magnoliopsida</taxon>
        <taxon>eudicotyledons</taxon>
        <taxon>Gunneridae</taxon>
        <taxon>Pentapetalae</taxon>
        <taxon>rosids</taxon>
        <taxon>fabids</taxon>
        <taxon>Rosales</taxon>
        <taxon>Moraceae</taxon>
        <taxon>Ficeae</taxon>
        <taxon>Ficus</taxon>
    </lineage>
</organism>
<dbReference type="EMBL" id="BTGU01007089">
    <property type="protein sequence ID" value="GMN27833.1"/>
    <property type="molecule type" value="Genomic_DNA"/>
</dbReference>
<evidence type="ECO:0000313" key="4">
    <source>
        <dbReference type="EMBL" id="GMN27862.1"/>
    </source>
</evidence>
<sequence>MASPHHRLRRIPRRQEPTSSPPKRMSRSLVGVRRPVATVGPNPFSGDLTMGLRDQSEMVAGPSSPVAVRRRVHEDGGGGDQEAVQEDYYYFFG</sequence>
<dbReference type="Proteomes" id="UP001187192">
    <property type="component" value="Unassembled WGS sequence"/>
</dbReference>